<dbReference type="InterPro" id="IPR032675">
    <property type="entry name" value="LRR_dom_sf"/>
</dbReference>
<dbReference type="InterPro" id="IPR005637">
    <property type="entry name" value="TAP_C_dom"/>
</dbReference>
<dbReference type="GO" id="GO:0016973">
    <property type="term" value="P:poly(A)+ mRNA export from nucleus"/>
    <property type="evidence" value="ECO:0007669"/>
    <property type="project" value="TreeGrafter"/>
</dbReference>
<dbReference type="SMART" id="SM00804">
    <property type="entry name" value="TAP_C"/>
    <property type="match status" value="1"/>
</dbReference>
<gene>
    <name evidence="11" type="ORF">SEPMUDRAFT_149063</name>
</gene>
<evidence type="ECO:0000259" key="10">
    <source>
        <dbReference type="PROSITE" id="PS51281"/>
    </source>
</evidence>
<dbReference type="RefSeq" id="XP_016762065.1">
    <property type="nucleotide sequence ID" value="XM_016905314.1"/>
</dbReference>
<feature type="compositionally biased region" description="Low complexity" evidence="8">
    <location>
        <begin position="52"/>
        <end position="61"/>
    </location>
</feature>
<dbReference type="InterPro" id="IPR018222">
    <property type="entry name" value="Nuclear_transport_factor_2_euk"/>
</dbReference>
<evidence type="ECO:0000256" key="3">
    <source>
        <dbReference type="ARBA" id="ARBA00022448"/>
    </source>
</evidence>
<evidence type="ECO:0000256" key="7">
    <source>
        <dbReference type="ARBA" id="ARBA00023242"/>
    </source>
</evidence>
<comment type="similarity">
    <text evidence="2">Belongs to the NXF family.</text>
</comment>
<evidence type="ECO:0000256" key="4">
    <source>
        <dbReference type="ARBA" id="ARBA00022614"/>
    </source>
</evidence>
<dbReference type="InterPro" id="IPR009060">
    <property type="entry name" value="UBA-like_sf"/>
</dbReference>
<dbReference type="GO" id="GO:0003723">
    <property type="term" value="F:RNA binding"/>
    <property type="evidence" value="ECO:0007669"/>
    <property type="project" value="TreeGrafter"/>
</dbReference>
<evidence type="ECO:0000256" key="5">
    <source>
        <dbReference type="ARBA" id="ARBA00022737"/>
    </source>
</evidence>
<dbReference type="Proteomes" id="UP000016931">
    <property type="component" value="Unassembled WGS sequence"/>
</dbReference>
<proteinExistence type="inferred from homology"/>
<reference evidence="11 12" key="1">
    <citation type="journal article" date="2012" name="PLoS Pathog.">
        <title>Diverse lifestyles and strategies of plant pathogenesis encoded in the genomes of eighteen Dothideomycetes fungi.</title>
        <authorList>
            <person name="Ohm R.A."/>
            <person name="Feau N."/>
            <person name="Henrissat B."/>
            <person name="Schoch C.L."/>
            <person name="Horwitz B.A."/>
            <person name="Barry K.W."/>
            <person name="Condon B.J."/>
            <person name="Copeland A.C."/>
            <person name="Dhillon B."/>
            <person name="Glaser F."/>
            <person name="Hesse C.N."/>
            <person name="Kosti I."/>
            <person name="LaButti K."/>
            <person name="Lindquist E.A."/>
            <person name="Lucas S."/>
            <person name="Salamov A.A."/>
            <person name="Bradshaw R.E."/>
            <person name="Ciuffetti L."/>
            <person name="Hamelin R.C."/>
            <person name="Kema G.H.J."/>
            <person name="Lawrence C."/>
            <person name="Scott J.A."/>
            <person name="Spatafora J.W."/>
            <person name="Turgeon B.G."/>
            <person name="de Wit P.J.G.M."/>
            <person name="Zhong S."/>
            <person name="Goodwin S.B."/>
            <person name="Grigoriev I.V."/>
        </authorList>
    </citation>
    <scope>NUCLEOTIDE SEQUENCE [LARGE SCALE GENOMIC DNA]</scope>
    <source>
        <strain evidence="11 12">SO2202</strain>
    </source>
</reference>
<dbReference type="OrthoDB" id="25872at2759"/>
<feature type="compositionally biased region" description="Basic and acidic residues" evidence="8">
    <location>
        <begin position="20"/>
        <end position="30"/>
    </location>
</feature>
<dbReference type="Pfam" id="PF03943">
    <property type="entry name" value="TAP_C"/>
    <property type="match status" value="1"/>
</dbReference>
<feature type="region of interest" description="Disordered" evidence="8">
    <location>
        <begin position="1"/>
        <end position="75"/>
    </location>
</feature>
<dbReference type="EMBL" id="KB456263">
    <property type="protein sequence ID" value="EMF13944.1"/>
    <property type="molecule type" value="Genomic_DNA"/>
</dbReference>
<dbReference type="GeneID" id="27902451"/>
<dbReference type="SUPFAM" id="SSF52058">
    <property type="entry name" value="L domain-like"/>
    <property type="match status" value="1"/>
</dbReference>
<feature type="domain" description="NTF2" evidence="9">
    <location>
        <begin position="393"/>
        <end position="564"/>
    </location>
</feature>
<dbReference type="STRING" id="692275.M3D7V9"/>
<dbReference type="HOGENOM" id="CLU_024991_1_0_1"/>
<evidence type="ECO:0000256" key="1">
    <source>
        <dbReference type="ARBA" id="ARBA00004123"/>
    </source>
</evidence>
<dbReference type="PANTHER" id="PTHR10662">
    <property type="entry name" value="NUCLEAR RNA EXPORT FACTOR"/>
    <property type="match status" value="1"/>
</dbReference>
<dbReference type="Gene3D" id="1.10.8.10">
    <property type="entry name" value="DNA helicase RuvA subunit, C-terminal domain"/>
    <property type="match status" value="1"/>
</dbReference>
<name>M3D7V9_SPHMS</name>
<evidence type="ECO:0000256" key="2">
    <source>
        <dbReference type="ARBA" id="ARBA00009285"/>
    </source>
</evidence>
<feature type="region of interest" description="Disordered" evidence="8">
    <location>
        <begin position="188"/>
        <end position="208"/>
    </location>
</feature>
<dbReference type="PANTHER" id="PTHR10662:SF22">
    <property type="entry name" value="NUCLEAR RNA EXPORT FACTOR 1"/>
    <property type="match status" value="1"/>
</dbReference>
<protein>
    <submittedName>
        <fullName evidence="11">NTF2-like protein</fullName>
    </submittedName>
</protein>
<dbReference type="InterPro" id="IPR002075">
    <property type="entry name" value="NTF2_dom"/>
</dbReference>
<dbReference type="PROSITE" id="PS50177">
    <property type="entry name" value="NTF2_DOMAIN"/>
    <property type="match status" value="1"/>
</dbReference>
<evidence type="ECO:0000313" key="11">
    <source>
        <dbReference type="EMBL" id="EMF13944.1"/>
    </source>
</evidence>
<dbReference type="AlphaFoldDB" id="M3D7V9"/>
<comment type="subcellular location">
    <subcellularLocation>
        <location evidence="1">Nucleus</location>
    </subcellularLocation>
</comment>
<dbReference type="SUPFAM" id="SSF46934">
    <property type="entry name" value="UBA-like"/>
    <property type="match status" value="1"/>
</dbReference>
<sequence>MVRPDARSRAPRAGPGAIRRRADRDGDAKMADLTVKGAASSNRIGKKPPTGPAATTARPGRNAAGTRKDLTTNGSRREVIRKAAAAGAHGDVSMREARTTPRGTLVDLTIDGWKLSRAANNSDAGFKSLVQWLEKKASMRLGKRNTRINKSRLDADTVTISVPSADASAYERMNGYDWAGAKLTIKRVGGSGSQSNHSPASSSGAEQTKAMLRGVLERRWNPETKFLDLSALGTDAELQASDMFGKASTTQKFFPALMKVLDLSFNSTKERDEAIEGVSLASNDLEDLKIVSTLSQSLPNLINLDLSHNKFATLASLEIWRHRFKKLQHLIVFGNPIEQNEPNAAAEIISWFKNLRMLNQVQVRSEDDIKNQNNVANIPFPIRTPHFQDEDGIVEAFIRNWFAGFDTDRPALARMYYDEHSEFSIALNTQAPRDPLDAGKPQTQEWASYIHGSRNLKKLTQLPARQKRLLRGTQAIIDGFAGLPKSQHPDLATEPQKWMIEAHLQPGIPDPINNTPGGVDGFFMSIHGEFTEPETGKMRSCDHAVYIGPGGSTGVRVVSHTITIRAYGGTQAFQATAGASTPPMPAADAATSDGLPQLPAHLNIEMAEQMCAELTKRTGLTLGLSHQCLTTANWDFDAALAVFQTHKASLPATSYIGGVPLM</sequence>
<dbReference type="PROSITE" id="PS51281">
    <property type="entry name" value="TAP_C"/>
    <property type="match status" value="1"/>
</dbReference>
<keyword evidence="12" id="KW-1185">Reference proteome</keyword>
<feature type="domain" description="TAP-C" evidence="10">
    <location>
        <begin position="605"/>
        <end position="658"/>
    </location>
</feature>
<dbReference type="Gene3D" id="3.80.10.10">
    <property type="entry name" value="Ribonuclease Inhibitor"/>
    <property type="match status" value="1"/>
</dbReference>
<feature type="compositionally biased region" description="Basic and acidic residues" evidence="8">
    <location>
        <begin position="66"/>
        <end position="75"/>
    </location>
</feature>
<dbReference type="PROSITE" id="PS51450">
    <property type="entry name" value="LRR"/>
    <property type="match status" value="1"/>
</dbReference>
<evidence type="ECO:0000256" key="6">
    <source>
        <dbReference type="ARBA" id="ARBA00022816"/>
    </source>
</evidence>
<dbReference type="SUPFAM" id="SSF54427">
    <property type="entry name" value="NTF2-like"/>
    <property type="match status" value="1"/>
</dbReference>
<accession>M3D7V9</accession>
<keyword evidence="7" id="KW-0539">Nucleus</keyword>
<dbReference type="InterPro" id="IPR032710">
    <property type="entry name" value="NTF2-like_dom_sf"/>
</dbReference>
<dbReference type="CDD" id="cd14342">
    <property type="entry name" value="UBA_TAP-C"/>
    <property type="match status" value="1"/>
</dbReference>
<dbReference type="InterPro" id="IPR030217">
    <property type="entry name" value="NXF_fam"/>
</dbReference>
<dbReference type="Pfam" id="PF22602">
    <property type="entry name" value="NXF_NTF2"/>
    <property type="match status" value="1"/>
</dbReference>
<keyword evidence="5" id="KW-0677">Repeat</keyword>
<keyword evidence="3" id="KW-0813">Transport</keyword>
<dbReference type="eggNOG" id="KOG3763">
    <property type="taxonomic scope" value="Eukaryota"/>
</dbReference>
<evidence type="ECO:0000259" key="9">
    <source>
        <dbReference type="PROSITE" id="PS50177"/>
    </source>
</evidence>
<feature type="compositionally biased region" description="Polar residues" evidence="8">
    <location>
        <begin position="193"/>
        <end position="206"/>
    </location>
</feature>
<keyword evidence="6" id="KW-0509">mRNA transport</keyword>
<evidence type="ECO:0000313" key="12">
    <source>
        <dbReference type="Proteomes" id="UP000016931"/>
    </source>
</evidence>
<dbReference type="OMA" id="YGGHEAW"/>
<dbReference type="GO" id="GO:0005634">
    <property type="term" value="C:nucleus"/>
    <property type="evidence" value="ECO:0007669"/>
    <property type="project" value="UniProtKB-SubCell"/>
</dbReference>
<keyword evidence="4" id="KW-0433">Leucine-rich repeat</keyword>
<evidence type="ECO:0000256" key="8">
    <source>
        <dbReference type="SAM" id="MobiDB-lite"/>
    </source>
</evidence>
<organism evidence="11 12">
    <name type="scientific">Sphaerulina musiva (strain SO2202)</name>
    <name type="common">Poplar stem canker fungus</name>
    <name type="synonym">Septoria musiva</name>
    <dbReference type="NCBI Taxonomy" id="692275"/>
    <lineage>
        <taxon>Eukaryota</taxon>
        <taxon>Fungi</taxon>
        <taxon>Dikarya</taxon>
        <taxon>Ascomycota</taxon>
        <taxon>Pezizomycotina</taxon>
        <taxon>Dothideomycetes</taxon>
        <taxon>Dothideomycetidae</taxon>
        <taxon>Mycosphaerellales</taxon>
        <taxon>Mycosphaerellaceae</taxon>
        <taxon>Sphaerulina</taxon>
    </lineage>
</organism>
<dbReference type="Gene3D" id="3.10.450.50">
    <property type="match status" value="1"/>
</dbReference>
<dbReference type="InterPro" id="IPR001611">
    <property type="entry name" value="Leu-rich_rpt"/>
</dbReference>